<sequence>MIHSKNGIHAIGLTGIRQTWNPSPARTIEIAICRGEGQLTAGGAFLAVTSPFTGRSPQDKFVVREPSSADKIWWGKVNQPLDPDKFEVLAQDVKAYLNTKELFIRDVYAGADPAYRLNVRLISESAWHTLFAYNQFIRPYPADLADFEPSFTILHAPEFHPDPQRHGTRKPAGGPTAVIALNFAQRLVIIAGTRYAGEIKKSIFTAMNYLLPLQGVFPMHCAANVGPAGDTALFFGLSGTGKTTLSADHNRSLIGDDEHGWSDAGVFNFEGGCYAKVIRLSKEAEPEIYATLSQFGTVLENVVMDPDTHQLDLDSEEITENTRAAYPIHFIPNFVATGTAGHPRNILFLTADAFGVLPPISKLTLEQAVYFFLSGYTAKLAGTERGVTEPQATFSTCFGAPFMVHFPTLYAEMLAERLNRHKCTVWLVNTGWSGGPYGVGHRIKIAYTRAMVTAALDGTLAAVPTRPDPVFGIHVPEHCPGVPSDVLQPRNTWTDKAAYDVKARELAAKFVENFAQFEAQVSPTVAEAGPRVRGGA</sequence>
<dbReference type="SUPFAM" id="SSF53795">
    <property type="entry name" value="PEP carboxykinase-like"/>
    <property type="match status" value="1"/>
</dbReference>
<feature type="binding site" evidence="10">
    <location>
        <position position="448"/>
    </location>
    <ligand>
        <name>ATP</name>
        <dbReference type="ChEBI" id="CHEBI:30616"/>
    </ligand>
</feature>
<dbReference type="NCBIfam" id="NF006821">
    <property type="entry name" value="PRK09344.1-3"/>
    <property type="match status" value="1"/>
</dbReference>
<dbReference type="PANTHER" id="PTHR30031">
    <property type="entry name" value="PHOSPHOENOLPYRUVATE CARBOXYKINASE ATP"/>
    <property type="match status" value="1"/>
</dbReference>
<keyword evidence="6 10" id="KW-0210">Decarboxylase</keyword>
<keyword evidence="11" id="KW-0670">Pyruvate</keyword>
<dbReference type="InterPro" id="IPR001272">
    <property type="entry name" value="PEP_carboxykinase_ATP"/>
</dbReference>
<dbReference type="NCBIfam" id="NF006820">
    <property type="entry name" value="PRK09344.1-2"/>
    <property type="match status" value="1"/>
</dbReference>
<keyword evidence="5 10" id="KW-0547">Nucleotide-binding</keyword>
<feature type="binding site" evidence="10">
    <location>
        <position position="257"/>
    </location>
    <ligand>
        <name>Mn(2+)</name>
        <dbReference type="ChEBI" id="CHEBI:29035"/>
    </ligand>
</feature>
<keyword evidence="10" id="KW-0479">Metal-binding</keyword>
<evidence type="ECO:0000313" key="12">
    <source>
        <dbReference type="Proteomes" id="UP000230790"/>
    </source>
</evidence>
<dbReference type="AlphaFoldDB" id="A0A2M8QAF9"/>
<keyword evidence="4 10" id="KW-0312">Gluconeogenesis</keyword>
<evidence type="ECO:0000256" key="3">
    <source>
        <dbReference type="ARBA" id="ARBA00012363"/>
    </source>
</evidence>
<evidence type="ECO:0000256" key="9">
    <source>
        <dbReference type="ARBA" id="ARBA00047371"/>
    </source>
</evidence>
<name>A0A2M8QAF9_9CHLR</name>
<feature type="binding site" evidence="10">
    <location>
        <position position="323"/>
    </location>
    <ligand>
        <name>substrate</name>
    </ligand>
</feature>
<evidence type="ECO:0000256" key="10">
    <source>
        <dbReference type="HAMAP-Rule" id="MF_00453"/>
    </source>
</evidence>
<dbReference type="PROSITE" id="PS00532">
    <property type="entry name" value="PEPCK_ATP"/>
    <property type="match status" value="1"/>
</dbReference>
<dbReference type="GO" id="GO:0046872">
    <property type="term" value="F:metal ion binding"/>
    <property type="evidence" value="ECO:0007669"/>
    <property type="project" value="UniProtKB-KW"/>
</dbReference>
<feature type="binding site" evidence="10">
    <location>
        <position position="55"/>
    </location>
    <ligand>
        <name>substrate</name>
    </ligand>
</feature>
<keyword evidence="7 10" id="KW-0067">ATP-binding</keyword>
<evidence type="ECO:0000313" key="11">
    <source>
        <dbReference type="EMBL" id="PJF46789.1"/>
    </source>
</evidence>
<reference evidence="11 12" key="1">
    <citation type="submission" date="2017-11" db="EMBL/GenBank/DDBJ databases">
        <title>Evolution of Phototrophy in the Chloroflexi Phylum Driven by Horizontal Gene Transfer.</title>
        <authorList>
            <person name="Ward L.M."/>
            <person name="Hemp J."/>
            <person name="Shih P.M."/>
            <person name="Mcglynn S.E."/>
            <person name="Fischer W."/>
        </authorList>
    </citation>
    <scope>NUCLEOTIDE SEQUENCE [LARGE SCALE GENOMIC DNA]</scope>
    <source>
        <strain evidence="11">JP3_7</strain>
    </source>
</reference>
<dbReference type="InterPro" id="IPR008210">
    <property type="entry name" value="PEP_carboxykinase_N"/>
</dbReference>
<feature type="binding site" evidence="10">
    <location>
        <position position="220"/>
    </location>
    <ligand>
        <name>Mn(2+)</name>
        <dbReference type="ChEBI" id="CHEBI:29035"/>
    </ligand>
</feature>
<feature type="binding site" evidence="10">
    <location>
        <position position="195"/>
    </location>
    <ligand>
        <name>substrate</name>
    </ligand>
</feature>
<keyword evidence="11" id="KW-0808">Transferase</keyword>
<evidence type="ECO:0000256" key="6">
    <source>
        <dbReference type="ARBA" id="ARBA00022793"/>
    </source>
</evidence>
<dbReference type="Proteomes" id="UP000230790">
    <property type="component" value="Unassembled WGS sequence"/>
</dbReference>
<feature type="binding site" evidence="10">
    <location>
        <position position="323"/>
    </location>
    <ligand>
        <name>ATP</name>
        <dbReference type="ChEBI" id="CHEBI:30616"/>
    </ligand>
</feature>
<dbReference type="GO" id="GO:0006094">
    <property type="term" value="P:gluconeogenesis"/>
    <property type="evidence" value="ECO:0007669"/>
    <property type="project" value="UniProtKB-UniRule"/>
</dbReference>
<evidence type="ECO:0000256" key="7">
    <source>
        <dbReference type="ARBA" id="ARBA00022840"/>
    </source>
</evidence>
<protein>
    <recommendedName>
        <fullName evidence="3 10">Phosphoenolpyruvate carboxykinase (ATP)</fullName>
        <shortName evidence="10">PCK</shortName>
        <shortName evidence="10">PEP carboxykinase</shortName>
        <shortName evidence="10">PEPCK</shortName>
        <ecNumber evidence="3 10">4.1.1.49</ecNumber>
    </recommendedName>
</protein>
<feature type="binding site" evidence="10">
    <location>
        <position position="201"/>
    </location>
    <ligand>
        <name>ATP</name>
        <dbReference type="ChEBI" id="CHEBI:30616"/>
    </ligand>
</feature>
<dbReference type="GO" id="GO:0005829">
    <property type="term" value="C:cytosol"/>
    <property type="evidence" value="ECO:0007669"/>
    <property type="project" value="TreeGrafter"/>
</dbReference>
<evidence type="ECO:0000256" key="2">
    <source>
        <dbReference type="ARBA" id="ARBA00006052"/>
    </source>
</evidence>
<dbReference type="InterPro" id="IPR015994">
    <property type="entry name" value="PEPCK_ATP_CS"/>
</dbReference>
<feature type="binding site" evidence="10">
    <location>
        <position position="285"/>
    </location>
    <ligand>
        <name>ATP</name>
        <dbReference type="ChEBI" id="CHEBI:30616"/>
    </ligand>
</feature>
<dbReference type="InterPro" id="IPR013035">
    <property type="entry name" value="PEP_carboxykinase_C"/>
</dbReference>
<organism evidence="11 12">
    <name type="scientific">Candidatus Thermofonsia Clade 3 bacterium</name>
    <dbReference type="NCBI Taxonomy" id="2364212"/>
    <lineage>
        <taxon>Bacteria</taxon>
        <taxon>Bacillati</taxon>
        <taxon>Chloroflexota</taxon>
        <taxon>Candidatus Thermofontia</taxon>
        <taxon>Candidatus Thermofonsia Clade 3</taxon>
    </lineage>
</organism>
<dbReference type="PANTHER" id="PTHR30031:SF0">
    <property type="entry name" value="PHOSPHOENOLPYRUVATE CARBOXYKINASE (ATP)"/>
    <property type="match status" value="1"/>
</dbReference>
<feature type="binding site" evidence="10">
    <location>
        <position position="220"/>
    </location>
    <ligand>
        <name>ATP</name>
        <dbReference type="ChEBI" id="CHEBI:30616"/>
    </ligand>
</feature>
<dbReference type="Gene3D" id="3.90.228.20">
    <property type="match status" value="1"/>
</dbReference>
<keyword evidence="11" id="KW-0418">Kinase</keyword>
<comment type="caution">
    <text evidence="11">The sequence shown here is derived from an EMBL/GenBank/DDBJ whole genome shotgun (WGS) entry which is preliminary data.</text>
</comment>
<comment type="similarity">
    <text evidence="2 10">Belongs to the phosphoenolpyruvate carboxykinase (ATP) family.</text>
</comment>
<dbReference type="EC" id="4.1.1.49" evidence="3 10"/>
<comment type="function">
    <text evidence="10">Involved in the gluconeogenesis. Catalyzes the conversion of oxaloacetate (OAA) to phosphoenolpyruvate (PEP) through direct phosphoryl transfer between the nucleoside triphosphate and OAA.</text>
</comment>
<feature type="binding site" evidence="10">
    <location>
        <position position="201"/>
    </location>
    <ligand>
        <name>Mn(2+)</name>
        <dbReference type="ChEBI" id="CHEBI:29035"/>
    </ligand>
</feature>
<feature type="binding site" evidence="10">
    <location>
        <begin position="236"/>
        <end position="244"/>
    </location>
    <ligand>
        <name>ATP</name>
        <dbReference type="ChEBI" id="CHEBI:30616"/>
    </ligand>
</feature>
<dbReference type="Pfam" id="PF01293">
    <property type="entry name" value="PEPCK_ATP"/>
    <property type="match status" value="1"/>
</dbReference>
<dbReference type="HAMAP" id="MF_00453">
    <property type="entry name" value="PEPCK_ATP"/>
    <property type="match status" value="1"/>
</dbReference>
<dbReference type="GO" id="GO:0005524">
    <property type="term" value="F:ATP binding"/>
    <property type="evidence" value="ECO:0007669"/>
    <property type="project" value="UniProtKB-UniRule"/>
</dbReference>
<evidence type="ECO:0000256" key="5">
    <source>
        <dbReference type="ARBA" id="ARBA00022741"/>
    </source>
</evidence>
<evidence type="ECO:0000256" key="1">
    <source>
        <dbReference type="ARBA" id="ARBA00004742"/>
    </source>
</evidence>
<gene>
    <name evidence="10 11" type="primary">pckA</name>
    <name evidence="11" type="ORF">CUN48_12005</name>
</gene>
<keyword evidence="10" id="KW-0963">Cytoplasm</keyword>
<comment type="pathway">
    <text evidence="1 10">Carbohydrate biosynthesis; gluconeogenesis.</text>
</comment>
<dbReference type="GO" id="GO:0004612">
    <property type="term" value="F:phosphoenolpyruvate carboxykinase (ATP) activity"/>
    <property type="evidence" value="ECO:0007669"/>
    <property type="project" value="UniProtKB-UniRule"/>
</dbReference>
<accession>A0A2M8QAF9</accession>
<feature type="binding site" evidence="10">
    <location>
        <begin position="442"/>
        <end position="443"/>
    </location>
    <ligand>
        <name>ATP</name>
        <dbReference type="ChEBI" id="CHEBI:30616"/>
    </ligand>
</feature>
<dbReference type="CDD" id="cd00484">
    <property type="entry name" value="PEPCK_ATP"/>
    <property type="match status" value="1"/>
</dbReference>
<keyword evidence="10" id="KW-0464">Manganese</keyword>
<feature type="binding site" evidence="10">
    <location>
        <position position="201"/>
    </location>
    <ligand>
        <name>substrate</name>
    </ligand>
</feature>
<proteinExistence type="inferred from homology"/>
<dbReference type="SUPFAM" id="SSF68923">
    <property type="entry name" value="PEP carboxykinase N-terminal domain"/>
    <property type="match status" value="1"/>
</dbReference>
<dbReference type="Gene3D" id="2.170.8.10">
    <property type="entry name" value="Phosphoenolpyruvate Carboxykinase, domain 2"/>
    <property type="match status" value="1"/>
</dbReference>
<comment type="catalytic activity">
    <reaction evidence="9 10">
        <text>oxaloacetate + ATP = phosphoenolpyruvate + ADP + CO2</text>
        <dbReference type="Rhea" id="RHEA:18617"/>
        <dbReference type="ChEBI" id="CHEBI:16452"/>
        <dbReference type="ChEBI" id="CHEBI:16526"/>
        <dbReference type="ChEBI" id="CHEBI:30616"/>
        <dbReference type="ChEBI" id="CHEBI:58702"/>
        <dbReference type="ChEBI" id="CHEBI:456216"/>
        <dbReference type="EC" id="4.1.1.49"/>
    </reaction>
</comment>
<evidence type="ECO:0000256" key="8">
    <source>
        <dbReference type="ARBA" id="ARBA00023239"/>
    </source>
</evidence>
<dbReference type="GO" id="GO:0016301">
    <property type="term" value="F:kinase activity"/>
    <property type="evidence" value="ECO:0007669"/>
    <property type="project" value="UniProtKB-KW"/>
</dbReference>
<comment type="cofactor">
    <cofactor evidence="10">
        <name>Mn(2+)</name>
        <dbReference type="ChEBI" id="CHEBI:29035"/>
    </cofactor>
    <text evidence="10">Binds 1 Mn(2+) ion per subunit.</text>
</comment>
<dbReference type="UniPathway" id="UPA00138"/>
<dbReference type="NCBIfam" id="TIGR00224">
    <property type="entry name" value="pckA"/>
    <property type="match status" value="1"/>
</dbReference>
<dbReference type="PIRSF" id="PIRSF006294">
    <property type="entry name" value="PEP_crbxkin"/>
    <property type="match status" value="1"/>
</dbReference>
<keyword evidence="8 10" id="KW-0456">Lyase</keyword>
<dbReference type="Gene3D" id="3.40.449.10">
    <property type="entry name" value="Phosphoenolpyruvate Carboxykinase, domain 1"/>
    <property type="match status" value="1"/>
</dbReference>
<evidence type="ECO:0000256" key="4">
    <source>
        <dbReference type="ARBA" id="ARBA00022432"/>
    </source>
</evidence>
<dbReference type="EMBL" id="PGTN01000095">
    <property type="protein sequence ID" value="PJF46789.1"/>
    <property type="molecule type" value="Genomic_DNA"/>
</dbReference>
<comment type="subcellular location">
    <subcellularLocation>
        <location evidence="10">Cytoplasm</location>
    </subcellularLocation>
</comment>